<feature type="compositionally biased region" description="Acidic residues" evidence="1">
    <location>
        <begin position="1"/>
        <end position="19"/>
    </location>
</feature>
<gene>
    <name evidence="2" type="primary">CR792416.1</name>
</gene>
<organism evidence="2">
    <name type="scientific">Nothobranchius furzeri</name>
    <name type="common">Turquoise killifish</name>
    <dbReference type="NCBI Taxonomy" id="105023"/>
    <lineage>
        <taxon>Eukaryota</taxon>
        <taxon>Metazoa</taxon>
        <taxon>Chordata</taxon>
        <taxon>Craniata</taxon>
        <taxon>Vertebrata</taxon>
        <taxon>Euteleostomi</taxon>
        <taxon>Actinopterygii</taxon>
        <taxon>Neopterygii</taxon>
        <taxon>Teleostei</taxon>
        <taxon>Neoteleostei</taxon>
        <taxon>Acanthomorphata</taxon>
        <taxon>Ovalentaria</taxon>
        <taxon>Atherinomorphae</taxon>
        <taxon>Cyprinodontiformes</taxon>
        <taxon>Nothobranchiidae</taxon>
        <taxon>Nothobranchius</taxon>
    </lineage>
</organism>
<name>A0A1A7ZL33_NOTFU</name>
<evidence type="ECO:0000313" key="2">
    <source>
        <dbReference type="EMBL" id="SBP43006.1"/>
    </source>
</evidence>
<feature type="region of interest" description="Disordered" evidence="1">
    <location>
        <begin position="1"/>
        <end position="54"/>
    </location>
</feature>
<reference evidence="2" key="2">
    <citation type="submission" date="2016-06" db="EMBL/GenBank/DDBJ databases">
        <title>The genome of a short-lived fish provides insights into sex chromosome evolution and the genetic control of aging.</title>
        <authorList>
            <person name="Reichwald K."/>
            <person name="Felder M."/>
            <person name="Petzold A."/>
            <person name="Koch P."/>
            <person name="Groth M."/>
            <person name="Platzer M."/>
        </authorList>
    </citation>
    <scope>NUCLEOTIDE SEQUENCE</scope>
    <source>
        <tissue evidence="2">Brain</tissue>
    </source>
</reference>
<feature type="compositionally biased region" description="Basic and acidic residues" evidence="1">
    <location>
        <begin position="43"/>
        <end position="54"/>
    </location>
</feature>
<reference evidence="2" key="1">
    <citation type="submission" date="2016-05" db="EMBL/GenBank/DDBJ databases">
        <authorList>
            <person name="Lavstsen T."/>
            <person name="Jespersen J.S."/>
        </authorList>
    </citation>
    <scope>NUCLEOTIDE SEQUENCE</scope>
    <source>
        <tissue evidence="2">Brain</tissue>
    </source>
</reference>
<feature type="non-terminal residue" evidence="2">
    <location>
        <position position="1"/>
    </location>
</feature>
<dbReference type="AlphaFoldDB" id="A0A1A7ZL33"/>
<protein>
    <submittedName>
        <fullName evidence="2">Uncharacterized protein</fullName>
    </submittedName>
</protein>
<evidence type="ECO:0000256" key="1">
    <source>
        <dbReference type="SAM" id="MobiDB-lite"/>
    </source>
</evidence>
<proteinExistence type="predicted"/>
<accession>A0A1A7ZL33</accession>
<feature type="compositionally biased region" description="Polar residues" evidence="1">
    <location>
        <begin position="21"/>
        <end position="38"/>
    </location>
</feature>
<sequence>ESEEDDVEVSEETSEEELDNVTVQSALEESILTLNQNVPEPAVEDKDTPGTNER</sequence>
<dbReference type="EMBL" id="HADY01004521">
    <property type="protein sequence ID" value="SBP43006.1"/>
    <property type="molecule type" value="Transcribed_RNA"/>
</dbReference>